<dbReference type="InterPro" id="IPR038404">
    <property type="entry name" value="TRAP_DctP_sf"/>
</dbReference>
<dbReference type="PANTHER" id="PTHR33376">
    <property type="match status" value="1"/>
</dbReference>
<evidence type="ECO:0000313" key="4">
    <source>
        <dbReference type="Proteomes" id="UP001528823"/>
    </source>
</evidence>
<evidence type="ECO:0000256" key="1">
    <source>
        <dbReference type="ARBA" id="ARBA00022729"/>
    </source>
</evidence>
<proteinExistence type="predicted"/>
<reference evidence="3 4" key="1">
    <citation type="submission" date="2022-11" db="EMBL/GenBank/DDBJ databases">
        <title>Spartinivicinus poritis sp. nov., isolated from scleractinian coral Porites lutea.</title>
        <authorList>
            <person name="Zhang G."/>
            <person name="Cai L."/>
            <person name="Wei Q."/>
        </authorList>
    </citation>
    <scope>NUCLEOTIDE SEQUENCE [LARGE SCALE GENOMIC DNA]</scope>
    <source>
        <strain evidence="3 4">A2-2</strain>
    </source>
</reference>
<dbReference type="Proteomes" id="UP001528823">
    <property type="component" value="Unassembled WGS sequence"/>
</dbReference>
<dbReference type="NCBIfam" id="NF037995">
    <property type="entry name" value="TRAP_S1"/>
    <property type="match status" value="1"/>
</dbReference>
<evidence type="ECO:0000313" key="3">
    <source>
        <dbReference type="EMBL" id="MDE1465745.1"/>
    </source>
</evidence>
<gene>
    <name evidence="3" type="ORF">ORQ98_27655</name>
</gene>
<name>A0ABT5UH73_9GAMM</name>
<dbReference type="Pfam" id="PF03480">
    <property type="entry name" value="DctP"/>
    <property type="match status" value="1"/>
</dbReference>
<keyword evidence="1 2" id="KW-0732">Signal</keyword>
<keyword evidence="4" id="KW-1185">Reference proteome</keyword>
<comment type="caution">
    <text evidence="3">The sequence shown here is derived from an EMBL/GenBank/DDBJ whole genome shotgun (WGS) entry which is preliminary data.</text>
</comment>
<feature type="chain" id="PRO_5045958976" evidence="2">
    <location>
        <begin position="31"/>
        <end position="331"/>
    </location>
</feature>
<feature type="signal peptide" evidence="2">
    <location>
        <begin position="1"/>
        <end position="30"/>
    </location>
</feature>
<dbReference type="EMBL" id="JAPMOU010000082">
    <property type="protein sequence ID" value="MDE1465745.1"/>
    <property type="molecule type" value="Genomic_DNA"/>
</dbReference>
<protein>
    <submittedName>
        <fullName evidence="3">TRAP transporter substrate-binding protein</fullName>
    </submittedName>
</protein>
<evidence type="ECO:0000256" key="2">
    <source>
        <dbReference type="SAM" id="SignalP"/>
    </source>
</evidence>
<dbReference type="PANTHER" id="PTHR33376:SF4">
    <property type="entry name" value="SIALIC ACID-BINDING PERIPLASMIC PROTEIN SIAP"/>
    <property type="match status" value="1"/>
</dbReference>
<dbReference type="RefSeq" id="WP_274692049.1">
    <property type="nucleotide sequence ID" value="NZ_JAPMOU010000082.1"/>
</dbReference>
<organism evidence="3 4">
    <name type="scientific">Spartinivicinus poritis</name>
    <dbReference type="NCBI Taxonomy" id="2994640"/>
    <lineage>
        <taxon>Bacteria</taxon>
        <taxon>Pseudomonadati</taxon>
        <taxon>Pseudomonadota</taxon>
        <taxon>Gammaproteobacteria</taxon>
        <taxon>Oceanospirillales</taxon>
        <taxon>Zooshikellaceae</taxon>
        <taxon>Spartinivicinus</taxon>
    </lineage>
</organism>
<accession>A0ABT5UH73</accession>
<dbReference type="Gene3D" id="3.40.190.170">
    <property type="entry name" value="Bacterial extracellular solute-binding protein, family 7"/>
    <property type="match status" value="1"/>
</dbReference>
<dbReference type="CDD" id="cd13602">
    <property type="entry name" value="PBP2_TRAP_BpDctp6_7"/>
    <property type="match status" value="1"/>
</dbReference>
<dbReference type="InterPro" id="IPR018389">
    <property type="entry name" value="DctP_fam"/>
</dbReference>
<sequence>MKKLVKFAASASTTFITTASLLVGSSSALAATKWDMPTPYADGIHHTKNVRMFAEEVKTLSKGELNIKVHSGASLFKHGEIHRAIRTGQVPIGELFMAMLGNHDEVFKLDNIPFLATDFGSAKKLWDSSRPAVEKSLAKDGLKLLFAVPWPPQGIYSKKPVVAIGDLAKLKMRSYSPTLSRLSVLLKATPTTVQTPEIPQAFSTGIIDAMITSPSTGVSSQAWDYVSYYNNAQAWIPKNMVIVHNRSFKRLPKAVQAAVMKAAADAEKRGWEMAQQETQAKTEALAKNGIKVSKPDAQLQADLAKLGEIMTKEWAKAAGDRAKQILDAYKK</sequence>